<dbReference type="SUPFAM" id="SSF53098">
    <property type="entry name" value="Ribonuclease H-like"/>
    <property type="match status" value="1"/>
</dbReference>
<dbReference type="SUPFAM" id="SSF53335">
    <property type="entry name" value="S-adenosyl-L-methionine-dependent methyltransferases"/>
    <property type="match status" value="1"/>
</dbReference>
<comment type="caution">
    <text evidence="4">The sequence shown here is derived from an EMBL/GenBank/DDBJ whole genome shotgun (WGS) entry which is preliminary data.</text>
</comment>
<dbReference type="PANTHER" id="PTHR47515:SF1">
    <property type="entry name" value="BLR2054 PROTEIN"/>
    <property type="match status" value="1"/>
</dbReference>
<keyword evidence="5" id="KW-1185">Reference proteome</keyword>
<dbReference type="PROSITE" id="PS50994">
    <property type="entry name" value="INTEGRASE"/>
    <property type="match status" value="1"/>
</dbReference>
<comment type="similarity">
    <text evidence="1">Belongs to the N(4)/N(6)-methyltransferase family.</text>
</comment>
<reference evidence="4 5" key="1">
    <citation type="submission" date="2024-01" db="EMBL/GenBank/DDBJ databases">
        <title>Multi-omics insights into the function and evolution of sodium benzoate biodegradation pathways in Benzoatithermus flavus gen. nov., sp. nov. from hot spring.</title>
        <authorList>
            <person name="Hu C.-J."/>
            <person name="Li W.-J."/>
        </authorList>
    </citation>
    <scope>NUCLEOTIDE SEQUENCE [LARGE SCALE GENOMIC DNA]</scope>
    <source>
        <strain evidence="4 5">SYSU G07066</strain>
    </source>
</reference>
<proteinExistence type="inferred from homology"/>
<organism evidence="4 5">
    <name type="scientific">Benzoatithermus flavus</name>
    <dbReference type="NCBI Taxonomy" id="3108223"/>
    <lineage>
        <taxon>Bacteria</taxon>
        <taxon>Pseudomonadati</taxon>
        <taxon>Pseudomonadota</taxon>
        <taxon>Alphaproteobacteria</taxon>
        <taxon>Geminicoccales</taxon>
        <taxon>Geminicoccaceae</taxon>
        <taxon>Benzoatithermus</taxon>
    </lineage>
</organism>
<dbReference type="Gene3D" id="1.20.1260.30">
    <property type="match status" value="1"/>
</dbReference>
<dbReference type="InterPro" id="IPR012337">
    <property type="entry name" value="RNaseH-like_sf"/>
</dbReference>
<dbReference type="Proteomes" id="UP001375743">
    <property type="component" value="Unassembled WGS sequence"/>
</dbReference>
<gene>
    <name evidence="4" type="ORF">U1T56_23435</name>
</gene>
<protein>
    <submittedName>
        <fullName evidence="4">Integrase core domain-containing protein</fullName>
    </submittedName>
</protein>
<evidence type="ECO:0000259" key="3">
    <source>
        <dbReference type="PROSITE" id="PS50994"/>
    </source>
</evidence>
<evidence type="ECO:0000313" key="5">
    <source>
        <dbReference type="Proteomes" id="UP001375743"/>
    </source>
</evidence>
<dbReference type="EMBL" id="JBBLZC010000046">
    <property type="protein sequence ID" value="MEK0086121.1"/>
    <property type="molecule type" value="Genomic_DNA"/>
</dbReference>
<dbReference type="InterPro" id="IPR001584">
    <property type="entry name" value="Integrase_cat-core"/>
</dbReference>
<sequence length="188" mass="21660">MSANFQQLANFIWSVADLLRGPYRPPQYERVMLPLTVLRRFDAVLAPSKAAVLKRYEELKAKNIPNIDTILNNMAEDEGGTPLGFHNHSPLDFPKLKGDPDNIGRHLADYIAPGKPQQNGFVESFIGRLRDECLNEHLFERLSQARRIIEDWRIDYNAHRPHTSLNGLTPIEYANRSRMDQNRNRLSL</sequence>
<evidence type="ECO:0000256" key="1">
    <source>
        <dbReference type="ARBA" id="ARBA00006594"/>
    </source>
</evidence>
<accession>A0ABU8XY20</accession>
<dbReference type="InterPro" id="IPR036397">
    <property type="entry name" value="RNaseH_sf"/>
</dbReference>
<keyword evidence="2" id="KW-0680">Restriction system</keyword>
<dbReference type="Pfam" id="PF13683">
    <property type="entry name" value="rve_3"/>
    <property type="match status" value="1"/>
</dbReference>
<evidence type="ECO:0000313" key="4">
    <source>
        <dbReference type="EMBL" id="MEK0086121.1"/>
    </source>
</evidence>
<feature type="domain" description="Integrase catalytic" evidence="3">
    <location>
        <begin position="112"/>
        <end position="178"/>
    </location>
</feature>
<dbReference type="Gene3D" id="3.30.420.10">
    <property type="entry name" value="Ribonuclease H-like superfamily/Ribonuclease H"/>
    <property type="match status" value="1"/>
</dbReference>
<dbReference type="InterPro" id="IPR038333">
    <property type="entry name" value="T1MK-like_N_sf"/>
</dbReference>
<evidence type="ECO:0000256" key="2">
    <source>
        <dbReference type="ARBA" id="ARBA00022747"/>
    </source>
</evidence>
<dbReference type="PANTHER" id="PTHR47515">
    <property type="entry name" value="LOW CALCIUM RESPONSE LOCUS PROTEIN T"/>
    <property type="match status" value="1"/>
</dbReference>
<name>A0ABU8XY20_9PROT</name>
<dbReference type="RefSeq" id="WP_418161964.1">
    <property type="nucleotide sequence ID" value="NZ_JBBLZC010000046.1"/>
</dbReference>
<dbReference type="InterPro" id="IPR029063">
    <property type="entry name" value="SAM-dependent_MTases_sf"/>
</dbReference>